<dbReference type="Proteomes" id="UP000824007">
    <property type="component" value="Unassembled WGS sequence"/>
</dbReference>
<evidence type="ECO:0000313" key="2">
    <source>
        <dbReference type="Proteomes" id="UP000824007"/>
    </source>
</evidence>
<protein>
    <recommendedName>
        <fullName evidence="3">Nucleoside 2-deoxyribosyltransferase</fullName>
    </recommendedName>
</protein>
<reference evidence="1" key="2">
    <citation type="submission" date="2021-04" db="EMBL/GenBank/DDBJ databases">
        <authorList>
            <person name="Gilroy R."/>
        </authorList>
    </citation>
    <scope>NUCLEOTIDE SEQUENCE</scope>
    <source>
        <strain evidence="1">ChiSxjej3B15-24422</strain>
    </source>
</reference>
<evidence type="ECO:0000313" key="1">
    <source>
        <dbReference type="EMBL" id="HIY60605.1"/>
    </source>
</evidence>
<dbReference type="SUPFAM" id="SSF52309">
    <property type="entry name" value="N-(deoxy)ribosyltransferase-like"/>
    <property type="match status" value="1"/>
</dbReference>
<comment type="caution">
    <text evidence="1">The sequence shown here is derived from an EMBL/GenBank/DDBJ whole genome shotgun (WGS) entry which is preliminary data.</text>
</comment>
<dbReference type="Gene3D" id="3.40.50.450">
    <property type="match status" value="1"/>
</dbReference>
<name>A0A9D1YPC2_9FIRM</name>
<dbReference type="EMBL" id="DXDD01000100">
    <property type="protein sequence ID" value="HIY60605.1"/>
    <property type="molecule type" value="Genomic_DNA"/>
</dbReference>
<gene>
    <name evidence="1" type="ORF">H9831_08010</name>
</gene>
<accession>A0A9D1YPC2</accession>
<evidence type="ECO:0008006" key="3">
    <source>
        <dbReference type="Google" id="ProtNLM"/>
    </source>
</evidence>
<reference evidence="1" key="1">
    <citation type="journal article" date="2021" name="PeerJ">
        <title>Extensive microbial diversity within the chicken gut microbiome revealed by metagenomics and culture.</title>
        <authorList>
            <person name="Gilroy R."/>
            <person name="Ravi A."/>
            <person name="Getino M."/>
            <person name="Pursley I."/>
            <person name="Horton D.L."/>
            <person name="Alikhan N.F."/>
            <person name="Baker D."/>
            <person name="Gharbi K."/>
            <person name="Hall N."/>
            <person name="Watson M."/>
            <person name="Adriaenssens E.M."/>
            <person name="Foster-Nyarko E."/>
            <person name="Jarju S."/>
            <person name="Secka A."/>
            <person name="Antonio M."/>
            <person name="Oren A."/>
            <person name="Chaudhuri R.R."/>
            <person name="La Ragione R."/>
            <person name="Hildebrand F."/>
            <person name="Pallen M.J."/>
        </authorList>
    </citation>
    <scope>NUCLEOTIDE SEQUENCE</scope>
    <source>
        <strain evidence="1">ChiSxjej3B15-24422</strain>
    </source>
</reference>
<sequence length="102" mass="11446">MQQTYDWTIYVDEDVSAKDLCGYAEAERQGIADSDVVILLLPAGRGTHVELGMALAWNKKIYLCASSRENFSLENTVAFYELPQIVRLTGTAEENLKRIMEG</sequence>
<dbReference type="AlphaFoldDB" id="A0A9D1YPC2"/>
<organism evidence="1 2">
    <name type="scientific">Candidatus Eisenbergiella pullistercoris</name>
    <dbReference type="NCBI Taxonomy" id="2838555"/>
    <lineage>
        <taxon>Bacteria</taxon>
        <taxon>Bacillati</taxon>
        <taxon>Bacillota</taxon>
        <taxon>Clostridia</taxon>
        <taxon>Lachnospirales</taxon>
        <taxon>Lachnospiraceae</taxon>
        <taxon>Eisenbergiella</taxon>
    </lineage>
</organism>
<proteinExistence type="predicted"/>